<dbReference type="HOGENOM" id="CLU_1616817_0_0_6"/>
<accession>A0A0F6RBT1</accession>
<protein>
    <submittedName>
        <fullName evidence="1">Uncharacterized protein</fullName>
    </submittedName>
</protein>
<reference evidence="1 2" key="1">
    <citation type="submission" date="2015-02" db="EMBL/GenBank/DDBJ databases">
        <title>Complete genome sequence of Kangiella geojedonensis strain YCS-5T.</title>
        <authorList>
            <person name="Kim K.M."/>
        </authorList>
    </citation>
    <scope>NUCLEOTIDE SEQUENCE [LARGE SCALE GENOMIC DNA]</scope>
    <source>
        <strain evidence="1 2">YCS-5</strain>
    </source>
</reference>
<dbReference type="Proteomes" id="UP000034071">
    <property type="component" value="Chromosome"/>
</dbReference>
<dbReference type="STRING" id="914150.TQ33_0445"/>
<sequence length="164" mass="18552">MKLKTLIIIVTLLMTAAQSKQEVNRYIAPLVNEVVVVVPEEGTVINGPYGDEVEFCDSKSNYFCVEHPVFWLAIPKDIQTLQIEDGWEHSGSEYKILEIFENSKFKKFESKELYIIKGSNADNGEVYFAYTVEQGVIYREANKSLPLGTLILDGEYGFGAIKQD</sequence>
<evidence type="ECO:0000313" key="1">
    <source>
        <dbReference type="EMBL" id="AKE51431.1"/>
    </source>
</evidence>
<dbReference type="EMBL" id="CP010975">
    <property type="protein sequence ID" value="AKE51431.1"/>
    <property type="molecule type" value="Genomic_DNA"/>
</dbReference>
<evidence type="ECO:0000313" key="2">
    <source>
        <dbReference type="Proteomes" id="UP000034071"/>
    </source>
</evidence>
<name>A0A0F6RBT1_9GAMM</name>
<keyword evidence="2" id="KW-1185">Reference proteome</keyword>
<dbReference type="KEGG" id="kge:TQ33_0445"/>
<organism evidence="1 2">
    <name type="scientific">Kangiella geojedonensis</name>
    <dbReference type="NCBI Taxonomy" id="914150"/>
    <lineage>
        <taxon>Bacteria</taxon>
        <taxon>Pseudomonadati</taxon>
        <taxon>Pseudomonadota</taxon>
        <taxon>Gammaproteobacteria</taxon>
        <taxon>Kangiellales</taxon>
        <taxon>Kangiellaceae</taxon>
        <taxon>Kangiella</taxon>
    </lineage>
</organism>
<gene>
    <name evidence="1" type="ORF">TQ33_0445</name>
</gene>
<proteinExistence type="predicted"/>
<dbReference type="RefSeq" id="WP_046560623.1">
    <property type="nucleotide sequence ID" value="NZ_CP010975.1"/>
</dbReference>
<dbReference type="AlphaFoldDB" id="A0A0F6RBT1"/>